<dbReference type="PRINTS" id="PR01070">
    <property type="entry name" value="ACCCTRFRASEB"/>
</dbReference>
<dbReference type="GO" id="GO:0006633">
    <property type="term" value="P:fatty acid biosynthetic process"/>
    <property type="evidence" value="ECO:0007669"/>
    <property type="project" value="UniProtKB-KW"/>
</dbReference>
<feature type="domain" description="Pyruvate carboxyltransferase" evidence="19">
    <location>
        <begin position="587"/>
        <end position="866"/>
    </location>
</feature>
<evidence type="ECO:0000259" key="19">
    <source>
        <dbReference type="PROSITE" id="PS50991"/>
    </source>
</evidence>
<proteinExistence type="inferred from homology"/>
<dbReference type="InterPro" id="IPR000438">
    <property type="entry name" value="Acetyl_CoA_COase_Trfase_b_su"/>
</dbReference>
<evidence type="ECO:0000256" key="14">
    <source>
        <dbReference type="ARBA" id="ARBA00023160"/>
    </source>
</evidence>
<evidence type="ECO:0000256" key="13">
    <source>
        <dbReference type="ARBA" id="ARBA00023098"/>
    </source>
</evidence>
<dbReference type="GO" id="GO:0005524">
    <property type="term" value="F:ATP binding"/>
    <property type="evidence" value="ECO:0007669"/>
    <property type="project" value="UniProtKB-KW"/>
</dbReference>
<dbReference type="PROSITE" id="PS50991">
    <property type="entry name" value="PYR_CT"/>
    <property type="match status" value="1"/>
</dbReference>
<dbReference type="Pfam" id="PF02436">
    <property type="entry name" value="PYC_OADA"/>
    <property type="match status" value="1"/>
</dbReference>
<evidence type="ECO:0000256" key="5">
    <source>
        <dbReference type="ARBA" id="ARBA00011664"/>
    </source>
</evidence>
<dbReference type="EC" id="2.1.3.15" evidence="7"/>
<feature type="non-terminal residue" evidence="20">
    <location>
        <position position="1175"/>
    </location>
</feature>
<sequence>EEILINIASKDFLDFQFKTMSYLTQLKEAQVKTQQLCAVSTFVKQFGQNKCVYCKFNFSFMGGSIGCAEGAKLIKSIEYAKQHELPIIIDAGSGGVRMQEGVLALMQMFSTVQALQDFKQSKLMSISIFRDPCYGGTSASFMYQTDVQIGFAGARIGFAGPAVIQNTIFDGSQETYDKSVPAGFQSAEKAAQNGYLDAIVADDVQLSVFLEKLLKLTKKSFCQEQEQDSVSIPAQVEFSYRECRGPTHKSPEYYVKEVFDDILKFYQQSIQIALCSLHGQNCLVIFSTCDLTEPLNCLGSPQAYRRVSKFVDLASRIGLPVVTIVDTAGALPSPAAEDNNQAQAISQCLNSFGSCKSPVVAIITGEGGSGGALALSGGNIVACLQKSFYNVISPEGGVSILQGSIYSKADAEKMKHDFQINCEILANAQQCYSFQIYKQGIVDIIIPEEDCLSNMKKFFGKFFTQFADMTGEQILAQRKQRFYKLCNYTVEDNREQALQKDWQNIKETPPMPKHQKSIADVADPILQKTLQFIAQTTHKASPKSSTKDLVIPTVNYNVEQIIPTMKQILQSEGRDAVKQKLLSLDHPMITDTSFRDAHQSLAATRYRTKELIQAATLLEESQIPYQNLIFSVESWGGATFDVAMRFLHEDPWSRLHQFDKALPNTLQQMLIRGSNAVGYTRYPNNVVEQFIIQAAQNGLDVFRVFDCFNDLDQMEISVQTVLKKTNKIVEVCICFTGNFLDENEKVYTLEYYKDVASRIYKKWPEIHLLCIKDMAGLLTPQMAQPLMEVLQQATDNKVPIHIHTHDTTGGQIATLLAFVDAGAKVVDLASAAVSGLTSQAPLQTFLKFSQQKYKEINFPNVFSNYLKYDEFWQQLRRMYAPDYEFIDCAIRSPAADVYLHQIPGGQISNLHQQCISMGLGDQFPKLKQIYTEVNMLLNNIIKVTPSSKVVGDLALFMLQNKFTVEQVQDLYQMRNVEFPDSIRDYLNGGLGIPHVGFNNKLIQSVFKISEQQVKDRVLSQLELPDVDLRQLEQKAMKLRPWGNAKLDALSMAFYPKIFEEFVKYEVQHGQIIPNLPVGTFFNGMKINQKISVQYQQKQYEIMLKRVKSPNFQNDVVYVFQVSAKDIQAGTFNITVKSEVQAKQQFILAEETQNNHLSLVLGQADAVAGKKNEKVK</sequence>
<comment type="subunit">
    <text evidence="5">Acetyl-CoA carboxylase is a heterotetramer composed of biotin carboxyl carrier protein (AccB), biotin carboxylase (AccC) and two subunits of ACCase subunit beta/alpha.</text>
</comment>
<evidence type="ECO:0000256" key="15">
    <source>
        <dbReference type="ARBA" id="ARBA00025280"/>
    </source>
</evidence>
<comment type="similarity">
    <text evidence="4">In the N-terminal section; belongs to the AccD/PCCB family.</text>
</comment>
<evidence type="ECO:0000256" key="3">
    <source>
        <dbReference type="ARBA" id="ARBA00006276"/>
    </source>
</evidence>
<evidence type="ECO:0000256" key="10">
    <source>
        <dbReference type="ARBA" id="ARBA00022741"/>
    </source>
</evidence>
<name>A0A146KEE5_9EUKA</name>
<dbReference type="InterPro" id="IPR055268">
    <property type="entry name" value="PCB-like"/>
</dbReference>
<dbReference type="Pfam" id="PF00682">
    <property type="entry name" value="HMGL-like"/>
    <property type="match status" value="1"/>
</dbReference>
<evidence type="ECO:0000259" key="17">
    <source>
        <dbReference type="PROSITE" id="PS50980"/>
    </source>
</evidence>
<organism evidence="20">
    <name type="scientific">Trepomonas sp. PC1</name>
    <dbReference type="NCBI Taxonomy" id="1076344"/>
    <lineage>
        <taxon>Eukaryota</taxon>
        <taxon>Metamonada</taxon>
        <taxon>Diplomonadida</taxon>
        <taxon>Hexamitidae</taxon>
        <taxon>Hexamitinae</taxon>
        <taxon>Trepomonas</taxon>
    </lineage>
</organism>
<feature type="domain" description="CoA carboxyltransferase C-terminal" evidence="18">
    <location>
        <begin position="231"/>
        <end position="480"/>
    </location>
</feature>
<comment type="function">
    <text evidence="15">Component of the acetyl coenzyme A carboxylase (ACC) complex. Biotin carboxylase (BC) catalyzes the carboxylation of biotin on its carrier protein (BCCP) and then the CO(2) group is transferred by the transcarboxylase to acetyl-CoA to form malonyl-CoA.</text>
</comment>
<dbReference type="Gene3D" id="3.90.226.10">
    <property type="entry name" value="2-enoyl-CoA Hydratase, Chain A, domain 1"/>
    <property type="match status" value="2"/>
</dbReference>
<evidence type="ECO:0000256" key="12">
    <source>
        <dbReference type="ARBA" id="ARBA00022840"/>
    </source>
</evidence>
<dbReference type="PANTHER" id="PTHR43778:SF2">
    <property type="entry name" value="PYRUVATE CARBOXYLASE, MITOCHONDRIAL"/>
    <property type="match status" value="1"/>
</dbReference>
<comment type="similarity">
    <text evidence="3">In the C-terminal section; belongs to the AccA family.</text>
</comment>
<evidence type="ECO:0000256" key="1">
    <source>
        <dbReference type="ARBA" id="ARBA00001947"/>
    </source>
</evidence>
<dbReference type="PROSITE" id="PS50989">
    <property type="entry name" value="COA_CT_CTER"/>
    <property type="match status" value="1"/>
</dbReference>
<evidence type="ECO:0000256" key="11">
    <source>
        <dbReference type="ARBA" id="ARBA00022832"/>
    </source>
</evidence>
<evidence type="ECO:0000256" key="4">
    <source>
        <dbReference type="ARBA" id="ARBA00010284"/>
    </source>
</evidence>
<dbReference type="SUPFAM" id="SSF51569">
    <property type="entry name" value="Aldolase"/>
    <property type="match status" value="1"/>
</dbReference>
<dbReference type="CDD" id="cd07937">
    <property type="entry name" value="DRE_TIM_PC_TC_5S"/>
    <property type="match status" value="1"/>
</dbReference>
<dbReference type="InterPro" id="IPR001095">
    <property type="entry name" value="Acetyl_CoA_COase_a_su"/>
</dbReference>
<dbReference type="Pfam" id="PF03255">
    <property type="entry name" value="ACCA"/>
    <property type="match status" value="1"/>
</dbReference>
<dbReference type="SUPFAM" id="SSF52096">
    <property type="entry name" value="ClpP/crotonase"/>
    <property type="match status" value="2"/>
</dbReference>
<dbReference type="InterPro" id="IPR029045">
    <property type="entry name" value="ClpP/crotonase-like_dom_sf"/>
</dbReference>
<dbReference type="GO" id="GO:0009317">
    <property type="term" value="C:acetyl-CoA carboxylase complex"/>
    <property type="evidence" value="ECO:0007669"/>
    <property type="project" value="InterPro"/>
</dbReference>
<dbReference type="InterPro" id="IPR003379">
    <property type="entry name" value="Carboxylase_cons_dom"/>
</dbReference>
<comment type="subunit">
    <text evidence="6">Acetyl-CoA carboxylase is a heterohexamer composed of biotin carboxyl carrier protein, biotin carboxylase and 2 subunits each of ACCase subunit alpha and ACCase plastid-coded subunit beta (accD).</text>
</comment>
<keyword evidence="9" id="KW-0444">Lipid biosynthesis</keyword>
<dbReference type="PANTHER" id="PTHR43778">
    <property type="entry name" value="PYRUVATE CARBOXYLASE"/>
    <property type="match status" value="1"/>
</dbReference>
<keyword evidence="14" id="KW-0275">Fatty acid biosynthesis</keyword>
<dbReference type="SUPFAM" id="SSF89000">
    <property type="entry name" value="post-HMGL domain-like"/>
    <property type="match status" value="1"/>
</dbReference>
<protein>
    <recommendedName>
        <fullName evidence="8">Acetyl-coenzyme A carboxylase carboxyl transferase subunits beta/alpha</fullName>
        <ecNumber evidence="7">2.1.3.15</ecNumber>
    </recommendedName>
</protein>
<evidence type="ECO:0000256" key="9">
    <source>
        <dbReference type="ARBA" id="ARBA00022516"/>
    </source>
</evidence>
<keyword evidence="11" id="KW-0276">Fatty acid metabolism</keyword>
<keyword evidence="12" id="KW-0067">ATP-binding</keyword>
<keyword evidence="10" id="KW-0547">Nucleotide-binding</keyword>
<evidence type="ECO:0000256" key="7">
    <source>
        <dbReference type="ARBA" id="ARBA00011883"/>
    </source>
</evidence>
<dbReference type="InterPro" id="IPR013785">
    <property type="entry name" value="Aldolase_TIM"/>
</dbReference>
<reference evidence="20" key="1">
    <citation type="submission" date="2015-07" db="EMBL/GenBank/DDBJ databases">
        <title>Adaptation to a free-living lifestyle via gene acquisitions in the diplomonad Trepomonas sp. PC1.</title>
        <authorList>
            <person name="Xu F."/>
            <person name="Jerlstrom-Hultqvist J."/>
            <person name="Kolisko M."/>
            <person name="Simpson A.G.B."/>
            <person name="Roger A.J."/>
            <person name="Svard S.G."/>
            <person name="Andersson J.O."/>
        </authorList>
    </citation>
    <scope>NUCLEOTIDE SEQUENCE</scope>
    <source>
        <strain evidence="20">PC1</strain>
    </source>
</reference>
<feature type="non-terminal residue" evidence="20">
    <location>
        <position position="1"/>
    </location>
</feature>
<dbReference type="InterPro" id="IPR011762">
    <property type="entry name" value="COA_CT_N"/>
</dbReference>
<dbReference type="InterPro" id="IPR011763">
    <property type="entry name" value="COA_CT_C"/>
</dbReference>
<comment type="catalytic activity">
    <reaction evidence="16">
        <text>N(6)-carboxybiotinyl-L-lysyl-[protein] + acetyl-CoA = N(6)-biotinyl-L-lysyl-[protein] + malonyl-CoA</text>
        <dbReference type="Rhea" id="RHEA:54728"/>
        <dbReference type="Rhea" id="RHEA-COMP:10505"/>
        <dbReference type="Rhea" id="RHEA-COMP:10506"/>
        <dbReference type="ChEBI" id="CHEBI:57288"/>
        <dbReference type="ChEBI" id="CHEBI:57384"/>
        <dbReference type="ChEBI" id="CHEBI:83144"/>
        <dbReference type="ChEBI" id="CHEBI:83145"/>
        <dbReference type="EC" id="2.1.3.15"/>
    </reaction>
</comment>
<evidence type="ECO:0000256" key="2">
    <source>
        <dbReference type="ARBA" id="ARBA00004496"/>
    </source>
</evidence>
<dbReference type="AlphaFoldDB" id="A0A146KEE5"/>
<dbReference type="PROSITE" id="PS50980">
    <property type="entry name" value="COA_CT_NTER"/>
    <property type="match status" value="1"/>
</dbReference>
<evidence type="ECO:0000256" key="16">
    <source>
        <dbReference type="ARBA" id="ARBA00049152"/>
    </source>
</evidence>
<keyword evidence="20" id="KW-0670">Pyruvate</keyword>
<dbReference type="GO" id="GO:0006094">
    <property type="term" value="P:gluconeogenesis"/>
    <property type="evidence" value="ECO:0007669"/>
    <property type="project" value="TreeGrafter"/>
</dbReference>
<evidence type="ECO:0000259" key="18">
    <source>
        <dbReference type="PROSITE" id="PS50989"/>
    </source>
</evidence>
<evidence type="ECO:0000313" key="20">
    <source>
        <dbReference type="EMBL" id="JAP95112.1"/>
    </source>
</evidence>
<dbReference type="Gene3D" id="3.20.20.70">
    <property type="entry name" value="Aldolase class I"/>
    <property type="match status" value="1"/>
</dbReference>
<dbReference type="InterPro" id="IPR000891">
    <property type="entry name" value="PYR_CT"/>
</dbReference>
<dbReference type="GO" id="GO:0004736">
    <property type="term" value="F:pyruvate carboxylase activity"/>
    <property type="evidence" value="ECO:0007669"/>
    <property type="project" value="TreeGrafter"/>
</dbReference>
<gene>
    <name evidence="20" type="ORF">TPC1_12001</name>
</gene>
<evidence type="ECO:0000256" key="8">
    <source>
        <dbReference type="ARBA" id="ARBA00018312"/>
    </source>
</evidence>
<feature type="domain" description="CoA carboxyltransferase N-terminal" evidence="17">
    <location>
        <begin position="1"/>
        <end position="231"/>
    </location>
</feature>
<evidence type="ECO:0000256" key="6">
    <source>
        <dbReference type="ARBA" id="ARBA00011842"/>
    </source>
</evidence>
<dbReference type="EMBL" id="GDID01001494">
    <property type="protein sequence ID" value="JAP95112.1"/>
    <property type="molecule type" value="Transcribed_RNA"/>
</dbReference>
<accession>A0A146KEE5</accession>
<dbReference type="GO" id="GO:0016743">
    <property type="term" value="F:carboxyl- or carbamoyltransferase activity"/>
    <property type="evidence" value="ECO:0007669"/>
    <property type="project" value="InterPro"/>
</dbReference>
<comment type="subcellular location">
    <subcellularLocation>
        <location evidence="2">Cytoplasm</location>
    </subcellularLocation>
</comment>
<comment type="cofactor">
    <cofactor evidence="1">
        <name>Zn(2+)</name>
        <dbReference type="ChEBI" id="CHEBI:29105"/>
    </cofactor>
</comment>
<dbReference type="GO" id="GO:0003989">
    <property type="term" value="F:acetyl-CoA carboxylase activity"/>
    <property type="evidence" value="ECO:0007669"/>
    <property type="project" value="InterPro"/>
</dbReference>
<keyword evidence="13" id="KW-0443">Lipid metabolism</keyword>